<evidence type="ECO:0000259" key="3">
    <source>
        <dbReference type="SMART" id="SM00903"/>
    </source>
</evidence>
<name>A0ABZ2PI30_9NOCA</name>
<comment type="similarity">
    <text evidence="1">Belongs to the non-flavoprotein flavin reductase family.</text>
</comment>
<feature type="domain" description="Flavin reductase like" evidence="3">
    <location>
        <begin position="23"/>
        <end position="165"/>
    </location>
</feature>
<keyword evidence="5" id="KW-1185">Reference proteome</keyword>
<evidence type="ECO:0000313" key="4">
    <source>
        <dbReference type="EMBL" id="WXG68814.1"/>
    </source>
</evidence>
<dbReference type="Pfam" id="PF01613">
    <property type="entry name" value="Flavin_Reduct"/>
    <property type="match status" value="1"/>
</dbReference>
<dbReference type="PANTHER" id="PTHR30466">
    <property type="entry name" value="FLAVIN REDUCTASE"/>
    <property type="match status" value="1"/>
</dbReference>
<dbReference type="GO" id="GO:0016491">
    <property type="term" value="F:oxidoreductase activity"/>
    <property type="evidence" value="ECO:0007669"/>
    <property type="project" value="UniProtKB-KW"/>
</dbReference>
<dbReference type="SUPFAM" id="SSF50475">
    <property type="entry name" value="FMN-binding split barrel"/>
    <property type="match status" value="1"/>
</dbReference>
<organism evidence="4 5">
    <name type="scientific">Rhodococcus sovatensis</name>
    <dbReference type="NCBI Taxonomy" id="1805840"/>
    <lineage>
        <taxon>Bacteria</taxon>
        <taxon>Bacillati</taxon>
        <taxon>Actinomycetota</taxon>
        <taxon>Actinomycetes</taxon>
        <taxon>Mycobacteriales</taxon>
        <taxon>Nocardiaceae</taxon>
        <taxon>Rhodococcus</taxon>
    </lineage>
</organism>
<dbReference type="SMART" id="SM00903">
    <property type="entry name" value="Flavin_Reduct"/>
    <property type="match status" value="1"/>
</dbReference>
<dbReference type="InterPro" id="IPR050268">
    <property type="entry name" value="NADH-dep_flavin_reductase"/>
</dbReference>
<dbReference type="EC" id="1.-.-.-" evidence="4"/>
<dbReference type="EMBL" id="CP147846">
    <property type="protein sequence ID" value="WXG68814.1"/>
    <property type="molecule type" value="Genomic_DNA"/>
</dbReference>
<evidence type="ECO:0000256" key="1">
    <source>
        <dbReference type="ARBA" id="ARBA00008898"/>
    </source>
</evidence>
<dbReference type="PANTHER" id="PTHR30466:SF11">
    <property type="entry name" value="FLAVIN-DEPENDENT MONOOXYGENASE, REDUCTASE SUBUNIT HSAB"/>
    <property type="match status" value="1"/>
</dbReference>
<sequence>MPLPESLDAITGDTDSRALRGTYGCFPSGVIALASMRGGAPVGLAASSFTSISVSPPIVMVSVQSTSTTWPLLADRPALGLSVLSSHQGAQCRQLAGPSADRFSGVAWTSTEAGAVLLDDALAWLVCSIDRVIRAGDHEIVLLRVHQHAAESGAPLVFHGSIFRSLTAIS</sequence>
<dbReference type="Gene3D" id="2.30.110.10">
    <property type="entry name" value="Electron Transport, Fmn-binding Protein, Chain A"/>
    <property type="match status" value="1"/>
</dbReference>
<reference evidence="4 5" key="1">
    <citation type="submission" date="2024-03" db="EMBL/GenBank/DDBJ databases">
        <title>Natural products discovery in diverse microorganisms through a two-stage MS feature dereplication strategy.</title>
        <authorList>
            <person name="Zhang R."/>
        </authorList>
    </citation>
    <scope>NUCLEOTIDE SEQUENCE [LARGE SCALE GENOMIC DNA]</scope>
    <source>
        <strain evidence="4 5">18930</strain>
    </source>
</reference>
<protein>
    <submittedName>
        <fullName evidence="4">Flavin reductase family protein</fullName>
        <ecNumber evidence="4">1.-.-.-</ecNumber>
    </submittedName>
</protein>
<evidence type="ECO:0000256" key="2">
    <source>
        <dbReference type="ARBA" id="ARBA00023002"/>
    </source>
</evidence>
<dbReference type="InterPro" id="IPR012349">
    <property type="entry name" value="Split_barrel_FMN-bd"/>
</dbReference>
<evidence type="ECO:0000313" key="5">
    <source>
        <dbReference type="Proteomes" id="UP001432000"/>
    </source>
</evidence>
<keyword evidence="2 4" id="KW-0560">Oxidoreductase</keyword>
<dbReference type="InterPro" id="IPR002563">
    <property type="entry name" value="Flavin_Rdtase-like_dom"/>
</dbReference>
<gene>
    <name evidence="4" type="ORF">WDS16_27150</name>
</gene>
<dbReference type="RefSeq" id="WP_338889243.1">
    <property type="nucleotide sequence ID" value="NZ_CP147846.1"/>
</dbReference>
<proteinExistence type="inferred from homology"/>
<accession>A0ABZ2PI30</accession>
<dbReference type="Proteomes" id="UP001432000">
    <property type="component" value="Chromosome"/>
</dbReference>